<sequence length="259" mass="27795">MARFEKPLADRSINFSDRGDLFHVRTTVSEAIAKVTAAYDISLDGADVIDLGVFMGNKFGGGNAMNATVQYPISLLKFDPKAFLNNVINDPQFGSDYAWKIASRRLGEATTTVDKLYQSHQEDMVQAAVEYVGQHLDAYEKVDASRYDISGFRLGAPAADLLQRSEEAQIQKDAAIGKLAKEGSYHGSGFLPIHTGAPTASVDASGNMTATSKGVDIRYTCKTQGSKLGGLKNQVQRLAKPLISSSLAIASSGVSQPRV</sequence>
<comment type="caution">
    <text evidence="1">The sequence shown here is derived from an EMBL/GenBank/DDBJ whole genome shotgun (WGS) entry which is preliminary data.</text>
</comment>
<dbReference type="EMBL" id="JANAWD010001791">
    <property type="protein sequence ID" value="KAJ3472736.1"/>
    <property type="molecule type" value="Genomic_DNA"/>
</dbReference>
<dbReference type="Proteomes" id="UP001212997">
    <property type="component" value="Unassembled WGS sequence"/>
</dbReference>
<protein>
    <submittedName>
        <fullName evidence="1">Uncharacterized protein</fullName>
    </submittedName>
</protein>
<proteinExistence type="predicted"/>
<dbReference type="AlphaFoldDB" id="A0AAD5YBM9"/>
<accession>A0AAD5YBM9</accession>
<name>A0AAD5YBM9_9APHY</name>
<keyword evidence="2" id="KW-1185">Reference proteome</keyword>
<reference evidence="1" key="1">
    <citation type="submission" date="2022-07" db="EMBL/GenBank/DDBJ databases">
        <title>Genome Sequence of Physisporinus lineatus.</title>
        <authorList>
            <person name="Buettner E."/>
        </authorList>
    </citation>
    <scope>NUCLEOTIDE SEQUENCE</scope>
    <source>
        <strain evidence="1">VT162</strain>
    </source>
</reference>
<gene>
    <name evidence="1" type="ORF">NLI96_g13271</name>
</gene>
<organism evidence="1 2">
    <name type="scientific">Meripilus lineatus</name>
    <dbReference type="NCBI Taxonomy" id="2056292"/>
    <lineage>
        <taxon>Eukaryota</taxon>
        <taxon>Fungi</taxon>
        <taxon>Dikarya</taxon>
        <taxon>Basidiomycota</taxon>
        <taxon>Agaricomycotina</taxon>
        <taxon>Agaricomycetes</taxon>
        <taxon>Polyporales</taxon>
        <taxon>Meripilaceae</taxon>
        <taxon>Meripilus</taxon>
    </lineage>
</organism>
<evidence type="ECO:0000313" key="1">
    <source>
        <dbReference type="EMBL" id="KAJ3472736.1"/>
    </source>
</evidence>
<evidence type="ECO:0000313" key="2">
    <source>
        <dbReference type="Proteomes" id="UP001212997"/>
    </source>
</evidence>